<evidence type="ECO:0000256" key="1">
    <source>
        <dbReference type="SAM" id="MobiDB-lite"/>
    </source>
</evidence>
<dbReference type="Proteomes" id="UP001470230">
    <property type="component" value="Unassembled WGS sequence"/>
</dbReference>
<keyword evidence="4" id="KW-1185">Reference proteome</keyword>
<evidence type="ECO:0000313" key="4">
    <source>
        <dbReference type="Proteomes" id="UP001470230"/>
    </source>
</evidence>
<dbReference type="EMBL" id="JAPFFF010000205">
    <property type="protein sequence ID" value="KAK8835231.1"/>
    <property type="molecule type" value="Genomic_DNA"/>
</dbReference>
<dbReference type="EMBL" id="JAPFFF010000017">
    <property type="protein sequence ID" value="KAK8864027.1"/>
    <property type="molecule type" value="Genomic_DNA"/>
</dbReference>
<evidence type="ECO:0000313" key="2">
    <source>
        <dbReference type="EMBL" id="KAK8835231.1"/>
    </source>
</evidence>
<gene>
    <name evidence="3" type="ORF">M9Y10_011721</name>
    <name evidence="2" type="ORF">M9Y10_017057</name>
</gene>
<sequence length="212" mass="24348">MSFQPHLRIRWPDGGILPIITPPDATGDDIYKMLRFACGPKQELRLYFNEMPIEKNAPLKSYGIKNNDTIQAHVYTITKDNSQLIKSIYAITREAAKVNDVRMNQIEYPEAPYKLPISDHSDSSSSSEKNNYLIPLPPTELHEQNSQDTVIPPKPSEISGNPLPMFWKQAEDKSFLLKRGEKKQDSTFLPKYNTLEEAGDFFASLGWNKWMW</sequence>
<evidence type="ECO:0008006" key="5">
    <source>
        <dbReference type="Google" id="ProtNLM"/>
    </source>
</evidence>
<reference evidence="3 4" key="1">
    <citation type="submission" date="2024-04" db="EMBL/GenBank/DDBJ databases">
        <title>Tritrichomonas musculus Genome.</title>
        <authorList>
            <person name="Alves-Ferreira E."/>
            <person name="Grigg M."/>
            <person name="Lorenzi H."/>
            <person name="Galac M."/>
        </authorList>
    </citation>
    <scope>NUCLEOTIDE SEQUENCE [LARGE SCALE GENOMIC DNA]</scope>
    <source>
        <strain evidence="3 4">EAF2021</strain>
    </source>
</reference>
<dbReference type="InterPro" id="IPR029071">
    <property type="entry name" value="Ubiquitin-like_domsf"/>
</dbReference>
<proteinExistence type="predicted"/>
<feature type="region of interest" description="Disordered" evidence="1">
    <location>
        <begin position="114"/>
        <end position="162"/>
    </location>
</feature>
<comment type="caution">
    <text evidence="3">The sequence shown here is derived from an EMBL/GenBank/DDBJ whole genome shotgun (WGS) entry which is preliminary data.</text>
</comment>
<name>A0ABR2IL78_9EUKA</name>
<organism evidence="3 4">
    <name type="scientific">Tritrichomonas musculus</name>
    <dbReference type="NCBI Taxonomy" id="1915356"/>
    <lineage>
        <taxon>Eukaryota</taxon>
        <taxon>Metamonada</taxon>
        <taxon>Parabasalia</taxon>
        <taxon>Tritrichomonadida</taxon>
        <taxon>Tritrichomonadidae</taxon>
        <taxon>Tritrichomonas</taxon>
    </lineage>
</organism>
<protein>
    <recommendedName>
        <fullName evidence="5">Ubiquitin-like domain-containing protein</fullName>
    </recommendedName>
</protein>
<dbReference type="SUPFAM" id="SSF54236">
    <property type="entry name" value="Ubiquitin-like"/>
    <property type="match status" value="1"/>
</dbReference>
<accession>A0ABR2IL78</accession>
<evidence type="ECO:0000313" key="3">
    <source>
        <dbReference type="EMBL" id="KAK8864027.1"/>
    </source>
</evidence>
<dbReference type="CDD" id="cd17039">
    <property type="entry name" value="Ubl_ubiquitin_like"/>
    <property type="match status" value="1"/>
</dbReference>